<organism evidence="2 5">
    <name type="scientific">Acinetobacter wanghuae</name>
    <dbReference type="NCBI Taxonomy" id="2662362"/>
    <lineage>
        <taxon>Bacteria</taxon>
        <taxon>Pseudomonadati</taxon>
        <taxon>Pseudomonadota</taxon>
        <taxon>Gammaproteobacteria</taxon>
        <taxon>Moraxellales</taxon>
        <taxon>Moraxellaceae</taxon>
        <taxon>Acinetobacter</taxon>
    </lineage>
</organism>
<feature type="transmembrane region" description="Helical" evidence="1">
    <location>
        <begin position="91"/>
        <end position="113"/>
    </location>
</feature>
<evidence type="ECO:0000313" key="3">
    <source>
        <dbReference type="EMBL" id="QGA11153.1"/>
    </source>
</evidence>
<gene>
    <name evidence="3" type="ORF">GFH30_07025</name>
    <name evidence="2" type="ORF">GHJ48_02575</name>
</gene>
<dbReference type="EMBL" id="WITK01000002">
    <property type="protein sequence ID" value="MQW91298.1"/>
    <property type="molecule type" value="Genomic_DNA"/>
</dbReference>
<proteinExistence type="predicted"/>
<dbReference type="AlphaFoldDB" id="A0A5Q0P3I9"/>
<evidence type="ECO:0000256" key="1">
    <source>
        <dbReference type="SAM" id="Phobius"/>
    </source>
</evidence>
<keyword evidence="4" id="KW-1185">Reference proteome</keyword>
<protein>
    <submittedName>
        <fullName evidence="2">Uncharacterized protein</fullName>
    </submittedName>
</protein>
<evidence type="ECO:0000313" key="4">
    <source>
        <dbReference type="Proteomes" id="UP000327478"/>
    </source>
</evidence>
<accession>A0A5Q0P3I9</accession>
<keyword evidence="1" id="KW-1133">Transmembrane helix</keyword>
<dbReference type="RefSeq" id="WP_153371547.1">
    <property type="nucleotide sequence ID" value="NZ_CP045650.1"/>
</dbReference>
<keyword evidence="1" id="KW-0812">Transmembrane</keyword>
<dbReference type="EMBL" id="CP045650">
    <property type="protein sequence ID" value="QGA11153.1"/>
    <property type="molecule type" value="Genomic_DNA"/>
</dbReference>
<evidence type="ECO:0000313" key="5">
    <source>
        <dbReference type="Proteomes" id="UP000480556"/>
    </source>
</evidence>
<keyword evidence="1" id="KW-0472">Membrane</keyword>
<evidence type="ECO:0000313" key="2">
    <source>
        <dbReference type="EMBL" id="MQW91298.1"/>
    </source>
</evidence>
<dbReference type="Proteomes" id="UP000327478">
    <property type="component" value="Chromosome"/>
</dbReference>
<sequence>MTRTLDGIQFDMPPTAGQIIALAQDHRHKIHNAIYEKDVHLGNFTLAQRIEVYHFTRDLDVEQRAQFYKIYNDELARSAEEDPLHPEQAEAGLSVFTIFIVLAFIVMILWFAVVRTHIS</sequence>
<reference evidence="4 5" key="1">
    <citation type="submission" date="2019-10" db="EMBL/GenBank/DDBJ databases">
        <authorList>
            <person name="Dong K."/>
        </authorList>
    </citation>
    <scope>NUCLEOTIDE SEQUENCE [LARGE SCALE GENOMIC DNA]</scope>
    <source>
        <strain evidence="4">dk386</strain>
        <strain evidence="3">Dk386</strain>
        <strain evidence="5">dk771</strain>
        <strain evidence="2">Dk771</strain>
    </source>
</reference>
<dbReference type="Proteomes" id="UP000480556">
    <property type="component" value="Unassembled WGS sequence"/>
</dbReference>
<name>A0A5Q0P3I9_9GAMM</name>